<dbReference type="AlphaFoldDB" id="A0AB74KLN6"/>
<dbReference type="EMBL" id="VAPN01000002">
    <property type="protein sequence ID" value="TLR85660.1"/>
    <property type="molecule type" value="Genomic_DNA"/>
</dbReference>
<proteinExistence type="predicted"/>
<gene>
    <name evidence="1" type="ORF">EGM89_02280</name>
</gene>
<accession>A0AB74KLN6</accession>
<dbReference type="Proteomes" id="UP000306692">
    <property type="component" value="Unassembled WGS sequence"/>
</dbReference>
<evidence type="ECO:0000313" key="1">
    <source>
        <dbReference type="EMBL" id="TLR85660.1"/>
    </source>
</evidence>
<evidence type="ECO:0000313" key="2">
    <source>
        <dbReference type="Proteomes" id="UP000306692"/>
    </source>
</evidence>
<organism evidence="1 2">
    <name type="scientific">Helicobacter pylori</name>
    <name type="common">Campylobacter pylori</name>
    <dbReference type="NCBI Taxonomy" id="210"/>
    <lineage>
        <taxon>Bacteria</taxon>
        <taxon>Pseudomonadati</taxon>
        <taxon>Campylobacterota</taxon>
        <taxon>Epsilonproteobacteria</taxon>
        <taxon>Campylobacterales</taxon>
        <taxon>Helicobacteraceae</taxon>
        <taxon>Helicobacter</taxon>
    </lineage>
</organism>
<reference evidence="1 2" key="1">
    <citation type="submission" date="2018-11" db="EMBL/GenBank/DDBJ databases">
        <title>The project aimed at sequencing of H. pylori N6 laboratory stock and two of its isogenic mutants deficient in activity of a serine protease HtrA in order to find the possible suppressor mutations.</title>
        <authorList>
            <person name="Strapagiel D."/>
            <person name="Lach J."/>
            <person name="Zarzecka U."/>
            <person name="Backert S."/>
            <person name="Pawlik A."/>
        </authorList>
    </citation>
    <scope>NUCLEOTIDE SEQUENCE [LARGE SCALE GENOMIC DNA]</scope>
    <source>
        <strain evidence="1 2">N6</strain>
    </source>
</reference>
<evidence type="ECO:0008006" key="3">
    <source>
        <dbReference type="Google" id="ProtNLM"/>
    </source>
</evidence>
<sequence length="158" mass="18358">MQFIDAPQFNETTTYPQFLSCGLLHVRGKNGANMEFLLPKVYPFPPKSLYIEHEKDGQFLREMLMRLLSSAPLVQLEVILIDALSLGGIFNLARRLLNKDNDFIYQQRILTESKEIEEALKHLYEYLKVNLQEKLAGFRDFAHYNEHATDPLPLKALF</sequence>
<name>A0AB74KLN6_HELPX</name>
<protein>
    <recommendedName>
        <fullName evidence="3">ATP-binding protein</fullName>
    </recommendedName>
</protein>
<comment type="caution">
    <text evidence="1">The sequence shown here is derived from an EMBL/GenBank/DDBJ whole genome shotgun (WGS) entry which is preliminary data.</text>
</comment>